<reference evidence="3" key="1">
    <citation type="submission" date="2015-08" db="EMBL/GenBank/DDBJ databases">
        <title>Fjat-14210 dsm16467.</title>
        <authorList>
            <person name="Liu B."/>
            <person name="Wang J."/>
            <person name="Zhu Y."/>
            <person name="Liu G."/>
            <person name="Chen Q."/>
            <person name="Chen Z."/>
            <person name="Lan J."/>
            <person name="Che J."/>
            <person name="Ge C."/>
            <person name="Shi H."/>
            <person name="Pan Z."/>
            <person name="Liu X."/>
        </authorList>
    </citation>
    <scope>NUCLEOTIDE SEQUENCE [LARGE SCALE GENOMIC DNA]</scope>
    <source>
        <strain evidence="3">DSM 16467</strain>
    </source>
</reference>
<dbReference type="Proteomes" id="UP000037558">
    <property type="component" value="Unassembled WGS sequence"/>
</dbReference>
<evidence type="ECO:0000313" key="3">
    <source>
        <dbReference type="Proteomes" id="UP000037558"/>
    </source>
</evidence>
<name>A0A0M0LI15_9BACI</name>
<dbReference type="EMBL" id="LILC01000002">
    <property type="protein sequence ID" value="KOO50699.1"/>
    <property type="molecule type" value="Genomic_DNA"/>
</dbReference>
<gene>
    <name evidence="2" type="ORF">AMD01_02855</name>
</gene>
<dbReference type="RefSeq" id="WP_053399869.1">
    <property type="nucleotide sequence ID" value="NZ_LILC01000002.1"/>
</dbReference>
<accession>A0A0M0LI15</accession>
<proteinExistence type="predicted"/>
<dbReference type="AlphaFoldDB" id="A0A0M0LI15"/>
<keyword evidence="1" id="KW-1133">Transmembrane helix</keyword>
<dbReference type="OrthoDB" id="1100174at2"/>
<sequence length="157" mass="17404">MKFKTGFLKGALFFIGILILVLSVFWLPTVSKELATSNPDYAHLRLPLLLGLYITLIPFYIALYQAFRLLHFIEKQYAFSAASLYSLCVIKNCAVAIVVLYIAGMSYLAFSNALHPGIAVMGAIILFACISIALLSMLLHELLRSGLNLKTENELTI</sequence>
<evidence type="ECO:0000313" key="2">
    <source>
        <dbReference type="EMBL" id="KOO50699.1"/>
    </source>
</evidence>
<keyword evidence="1" id="KW-0812">Transmembrane</keyword>
<organism evidence="2 3">
    <name type="scientific">Priestia koreensis</name>
    <dbReference type="NCBI Taxonomy" id="284581"/>
    <lineage>
        <taxon>Bacteria</taxon>
        <taxon>Bacillati</taxon>
        <taxon>Bacillota</taxon>
        <taxon>Bacilli</taxon>
        <taxon>Bacillales</taxon>
        <taxon>Bacillaceae</taxon>
        <taxon>Priestia</taxon>
    </lineage>
</organism>
<evidence type="ECO:0000256" key="1">
    <source>
        <dbReference type="SAM" id="Phobius"/>
    </source>
</evidence>
<dbReference type="Pfam" id="PF11188">
    <property type="entry name" value="DUF2975"/>
    <property type="match status" value="1"/>
</dbReference>
<evidence type="ECO:0008006" key="4">
    <source>
        <dbReference type="Google" id="ProtNLM"/>
    </source>
</evidence>
<keyword evidence="1" id="KW-0472">Membrane</keyword>
<feature type="transmembrane region" description="Helical" evidence="1">
    <location>
        <begin position="7"/>
        <end position="28"/>
    </location>
</feature>
<dbReference type="InterPro" id="IPR021354">
    <property type="entry name" value="DUF2975"/>
</dbReference>
<feature type="transmembrane region" description="Helical" evidence="1">
    <location>
        <begin position="48"/>
        <end position="67"/>
    </location>
</feature>
<feature type="transmembrane region" description="Helical" evidence="1">
    <location>
        <begin position="116"/>
        <end position="139"/>
    </location>
</feature>
<dbReference type="STRING" id="284581.AMD01_02855"/>
<keyword evidence="3" id="KW-1185">Reference proteome</keyword>
<feature type="transmembrane region" description="Helical" evidence="1">
    <location>
        <begin position="88"/>
        <end position="110"/>
    </location>
</feature>
<protein>
    <recommendedName>
        <fullName evidence="4">DUF2975 domain-containing protein</fullName>
    </recommendedName>
</protein>
<dbReference type="PATRIC" id="fig|284581.3.peg.849"/>
<comment type="caution">
    <text evidence="2">The sequence shown here is derived from an EMBL/GenBank/DDBJ whole genome shotgun (WGS) entry which is preliminary data.</text>
</comment>